<keyword evidence="1" id="KW-0472">Membrane</keyword>
<proteinExistence type="predicted"/>
<feature type="transmembrane region" description="Helical" evidence="1">
    <location>
        <begin position="183"/>
        <end position="202"/>
    </location>
</feature>
<name>A0ABZ0JU67_9GAMM</name>
<organism evidence="2 4">
    <name type="scientific">Shewanella youngdeokensis</name>
    <dbReference type="NCBI Taxonomy" id="2999068"/>
    <lineage>
        <taxon>Bacteria</taxon>
        <taxon>Pseudomonadati</taxon>
        <taxon>Pseudomonadota</taxon>
        <taxon>Gammaproteobacteria</taxon>
        <taxon>Alteromonadales</taxon>
        <taxon>Shewanellaceae</taxon>
        <taxon>Shewanella</taxon>
    </lineage>
</organism>
<evidence type="ECO:0000313" key="2">
    <source>
        <dbReference type="EMBL" id="WOT03691.1"/>
    </source>
</evidence>
<evidence type="ECO:0000313" key="4">
    <source>
        <dbReference type="Proteomes" id="UP001529491"/>
    </source>
</evidence>
<evidence type="ECO:0000256" key="1">
    <source>
        <dbReference type="SAM" id="Phobius"/>
    </source>
</evidence>
<keyword evidence="1" id="KW-1133">Transmembrane helix</keyword>
<sequence length="208" mass="23679">MKIDFKQNFEEKIKLILIDSNSMLEDKFDLMLKKHAAHGLLRSGNTIKETMDIIAELTAKIYSEILSYIDVLNLKYYSSLEEDVSKLAHEAQKQFKIETTAKLKKSAELAGKPQLFERMLPDVEAEMANSLAIFQNNLNTKTLDLKLNTTKSPAEKTLWTVEFIFLAISLFVAGMWFNDPSGNYEPFIVGLTSAMLLIPLIIRRIGKQ</sequence>
<dbReference type="EMBL" id="CP136522">
    <property type="protein sequence ID" value="WOT05369.1"/>
    <property type="molecule type" value="Genomic_DNA"/>
</dbReference>
<accession>A0ABZ0JU67</accession>
<dbReference type="EMBL" id="CP136522">
    <property type="protein sequence ID" value="WOT03691.1"/>
    <property type="molecule type" value="Genomic_DNA"/>
</dbReference>
<dbReference type="RefSeq" id="WP_310469631.1">
    <property type="nucleotide sequence ID" value="NZ_CP136522.1"/>
</dbReference>
<reference evidence="2 4" key="1">
    <citation type="submission" date="2023-10" db="EMBL/GenBank/DDBJ databases">
        <title>Complete genome sequence of Shewanella sp. DAU334.</title>
        <authorList>
            <person name="Lee Y.-S."/>
            <person name="Jeong H.-R."/>
            <person name="Hwang E.-J."/>
            <person name="Choi Y.-L."/>
            <person name="Kim G.-D."/>
        </authorList>
    </citation>
    <scope>NUCLEOTIDE SEQUENCE [LARGE SCALE GENOMIC DNA]</scope>
    <source>
        <strain evidence="2 4">DAU334</strain>
    </source>
</reference>
<gene>
    <name evidence="3" type="ORF">RGE70_00650</name>
    <name evidence="2" type="ORF">RGE70_10030</name>
</gene>
<protein>
    <submittedName>
        <fullName evidence="2">Uncharacterized protein</fullName>
    </submittedName>
</protein>
<feature type="transmembrane region" description="Helical" evidence="1">
    <location>
        <begin position="158"/>
        <end position="177"/>
    </location>
</feature>
<dbReference type="Proteomes" id="UP001529491">
    <property type="component" value="Chromosome"/>
</dbReference>
<keyword evidence="4" id="KW-1185">Reference proteome</keyword>
<evidence type="ECO:0000313" key="3">
    <source>
        <dbReference type="EMBL" id="WOT05369.1"/>
    </source>
</evidence>
<keyword evidence="1" id="KW-0812">Transmembrane</keyword>